<evidence type="ECO:0000313" key="1">
    <source>
        <dbReference type="EMBL" id="KAK6789635.1"/>
    </source>
</evidence>
<protein>
    <submittedName>
        <fullName evidence="1">Uncharacterized protein</fullName>
    </submittedName>
</protein>
<dbReference type="AlphaFoldDB" id="A0AAN8TKW7"/>
<dbReference type="EMBL" id="JBANQN010000005">
    <property type="protein sequence ID" value="KAK6789635.1"/>
    <property type="molecule type" value="Genomic_DNA"/>
</dbReference>
<evidence type="ECO:0000313" key="2">
    <source>
        <dbReference type="Proteomes" id="UP001371456"/>
    </source>
</evidence>
<dbReference type="PANTHER" id="PTHR10775:SF158">
    <property type="entry name" value="TNP2-LIKE TRANSPOSON PROTEIN"/>
    <property type="match status" value="1"/>
</dbReference>
<gene>
    <name evidence="1" type="ORF">RDI58_013435</name>
</gene>
<proteinExistence type="predicted"/>
<organism evidence="1 2">
    <name type="scientific">Solanum bulbocastanum</name>
    <name type="common">Wild potato</name>
    <dbReference type="NCBI Taxonomy" id="147425"/>
    <lineage>
        <taxon>Eukaryota</taxon>
        <taxon>Viridiplantae</taxon>
        <taxon>Streptophyta</taxon>
        <taxon>Embryophyta</taxon>
        <taxon>Tracheophyta</taxon>
        <taxon>Spermatophyta</taxon>
        <taxon>Magnoliopsida</taxon>
        <taxon>eudicotyledons</taxon>
        <taxon>Gunneridae</taxon>
        <taxon>Pentapetalae</taxon>
        <taxon>asterids</taxon>
        <taxon>lamiids</taxon>
        <taxon>Solanales</taxon>
        <taxon>Solanaceae</taxon>
        <taxon>Solanoideae</taxon>
        <taxon>Solaneae</taxon>
        <taxon>Solanum</taxon>
    </lineage>
</organism>
<keyword evidence="2" id="KW-1185">Reference proteome</keyword>
<accession>A0AAN8TKW7</accession>
<dbReference type="Proteomes" id="UP001371456">
    <property type="component" value="Unassembled WGS sequence"/>
</dbReference>
<sequence length="158" mass="18151">MLLKMSKEELLPDGANLPNSNYEAKKIIKELGLSYNKIDACTNDCMLYWKEDSQLDSYKVCGASRWKICTHSGETRNKKGKRIASKSLCYFPLKPRLQRLFMSTKTSTLMTWHKDKIFDDGIMRHPADSMAWKSFDELHPSFAVEPYNVRLGVASDGF</sequence>
<dbReference type="InterPro" id="IPR004242">
    <property type="entry name" value="Transposase_21"/>
</dbReference>
<dbReference type="Pfam" id="PF02992">
    <property type="entry name" value="Transposase_21"/>
    <property type="match status" value="1"/>
</dbReference>
<dbReference type="PANTHER" id="PTHR10775">
    <property type="entry name" value="OS08G0208400 PROTEIN"/>
    <property type="match status" value="1"/>
</dbReference>
<name>A0AAN8TKW7_SOLBU</name>
<reference evidence="1 2" key="1">
    <citation type="submission" date="2024-02" db="EMBL/GenBank/DDBJ databases">
        <title>de novo genome assembly of Solanum bulbocastanum strain 11H21.</title>
        <authorList>
            <person name="Hosaka A.J."/>
        </authorList>
    </citation>
    <scope>NUCLEOTIDE SEQUENCE [LARGE SCALE GENOMIC DNA]</scope>
    <source>
        <tissue evidence="1">Young leaves</tissue>
    </source>
</reference>
<comment type="caution">
    <text evidence="1">The sequence shown here is derived from an EMBL/GenBank/DDBJ whole genome shotgun (WGS) entry which is preliminary data.</text>
</comment>